<name>A0ABR6BWI5_9PSEU</name>
<dbReference type="Proteomes" id="UP000517916">
    <property type="component" value="Unassembled WGS sequence"/>
</dbReference>
<gene>
    <name evidence="3" type="ORF">BC739_008467</name>
</gene>
<feature type="compositionally biased region" description="Low complexity" evidence="1">
    <location>
        <begin position="139"/>
        <end position="158"/>
    </location>
</feature>
<evidence type="ECO:0000313" key="4">
    <source>
        <dbReference type="Proteomes" id="UP000517916"/>
    </source>
</evidence>
<protein>
    <submittedName>
        <fullName evidence="3">Uncharacterized protein</fullName>
    </submittedName>
</protein>
<sequence length="242" mass="24020">MDRQPNTGAGRFRPLLWRAVAVLGGAFAGTALAWLLTSAPASAAPVPDQPATGSVAAVLDGALSALDAHPLLAGTHVLPTAPVVPGIQVGADRLVSPIVSVDQQLSRIVEHRPVPAPAQAAAPAHEQSPSRAERSAELAPVAVAPTATRPAPMTVAAVDQRQSASSAPVHPGQPDPGHGPTALPTVPLPGSSCGHDGQGGPTGCCLNEGPSVISGAGITRPVSAFGQRVPAATGRQPGVTPD</sequence>
<dbReference type="EMBL" id="JACJID010000008">
    <property type="protein sequence ID" value="MBA8931220.1"/>
    <property type="molecule type" value="Genomic_DNA"/>
</dbReference>
<feature type="chain" id="PRO_5046658978" evidence="2">
    <location>
        <begin position="44"/>
        <end position="242"/>
    </location>
</feature>
<dbReference type="RefSeq" id="WP_025354055.1">
    <property type="nucleotide sequence ID" value="NZ_BAAABQ010000015.1"/>
</dbReference>
<keyword evidence="4" id="KW-1185">Reference proteome</keyword>
<keyword evidence="2" id="KW-0732">Signal</keyword>
<comment type="caution">
    <text evidence="3">The sequence shown here is derived from an EMBL/GenBank/DDBJ whole genome shotgun (WGS) entry which is preliminary data.</text>
</comment>
<accession>A0ABR6BWI5</accession>
<proteinExistence type="predicted"/>
<organism evidence="3 4">
    <name type="scientific">Kutzneria viridogrisea</name>
    <dbReference type="NCBI Taxonomy" id="47990"/>
    <lineage>
        <taxon>Bacteria</taxon>
        <taxon>Bacillati</taxon>
        <taxon>Actinomycetota</taxon>
        <taxon>Actinomycetes</taxon>
        <taxon>Pseudonocardiales</taxon>
        <taxon>Pseudonocardiaceae</taxon>
        <taxon>Kutzneria</taxon>
    </lineage>
</organism>
<feature type="region of interest" description="Disordered" evidence="1">
    <location>
        <begin position="116"/>
        <end position="198"/>
    </location>
</feature>
<reference evidence="3 4" key="1">
    <citation type="submission" date="2020-08" db="EMBL/GenBank/DDBJ databases">
        <title>Genomic Encyclopedia of Archaeal and Bacterial Type Strains, Phase II (KMG-II): from individual species to whole genera.</title>
        <authorList>
            <person name="Goeker M."/>
        </authorList>
    </citation>
    <scope>NUCLEOTIDE SEQUENCE [LARGE SCALE GENOMIC DNA]</scope>
    <source>
        <strain evidence="3 4">DSM 43850</strain>
    </source>
</reference>
<feature type="signal peptide" evidence="2">
    <location>
        <begin position="1"/>
        <end position="43"/>
    </location>
</feature>
<evidence type="ECO:0000313" key="3">
    <source>
        <dbReference type="EMBL" id="MBA8931220.1"/>
    </source>
</evidence>
<evidence type="ECO:0000256" key="2">
    <source>
        <dbReference type="SAM" id="SignalP"/>
    </source>
</evidence>
<evidence type="ECO:0000256" key="1">
    <source>
        <dbReference type="SAM" id="MobiDB-lite"/>
    </source>
</evidence>